<evidence type="ECO:0000313" key="9">
    <source>
        <dbReference type="EMBL" id="ADB37929.1"/>
    </source>
</evidence>
<dbReference type="EC" id="2.7.11.1" evidence="1"/>
<dbReference type="CDD" id="cd19484">
    <property type="entry name" value="KaiC_C"/>
    <property type="match status" value="1"/>
</dbReference>
<dbReference type="Pfam" id="PF06745">
    <property type="entry name" value="ATPase"/>
    <property type="match status" value="2"/>
</dbReference>
<dbReference type="InterPro" id="IPR047222">
    <property type="entry name" value="KaiC_C"/>
</dbReference>
<dbReference type="PROSITE" id="PS51146">
    <property type="entry name" value="KAIC"/>
    <property type="match status" value="2"/>
</dbReference>
<dbReference type="NCBIfam" id="NF006799">
    <property type="entry name" value="PRK09302.1"/>
    <property type="match status" value="1"/>
</dbReference>
<evidence type="ECO:0000259" key="8">
    <source>
        <dbReference type="PROSITE" id="PS51146"/>
    </source>
</evidence>
<evidence type="ECO:0000256" key="7">
    <source>
        <dbReference type="SAM" id="Coils"/>
    </source>
</evidence>
<evidence type="ECO:0000256" key="4">
    <source>
        <dbReference type="ARBA" id="ARBA00022737"/>
    </source>
</evidence>
<keyword evidence="6" id="KW-0378">Hydrolase</keyword>
<keyword evidence="5" id="KW-0418">Kinase</keyword>
<dbReference type="STRING" id="504472.Slin_1884"/>
<evidence type="ECO:0000313" key="10">
    <source>
        <dbReference type="Proteomes" id="UP000002028"/>
    </source>
</evidence>
<feature type="domain" description="KaiC" evidence="8">
    <location>
        <begin position="257"/>
        <end position="489"/>
    </location>
</feature>
<dbReference type="eggNOG" id="COG0467">
    <property type="taxonomic scope" value="Bacteria"/>
</dbReference>
<gene>
    <name evidence="9" type="ordered locus">Slin_1884</name>
</gene>
<dbReference type="GO" id="GO:0004674">
    <property type="term" value="F:protein serine/threonine kinase activity"/>
    <property type="evidence" value="ECO:0007669"/>
    <property type="project" value="UniProtKB-EC"/>
</dbReference>
<evidence type="ECO:0000256" key="2">
    <source>
        <dbReference type="ARBA" id="ARBA00022553"/>
    </source>
</evidence>
<dbReference type="CDD" id="cd19485">
    <property type="entry name" value="KaiC-N"/>
    <property type="match status" value="1"/>
</dbReference>
<dbReference type="SMART" id="SM00382">
    <property type="entry name" value="AAA"/>
    <property type="match status" value="2"/>
</dbReference>
<keyword evidence="3 9" id="KW-0808">Transferase</keyword>
<dbReference type="RefSeq" id="WP_012926479.1">
    <property type="nucleotide sequence ID" value="NC_013730.1"/>
</dbReference>
<dbReference type="PANTHER" id="PTHR42926">
    <property type="match status" value="1"/>
</dbReference>
<keyword evidence="4" id="KW-0677">Repeat</keyword>
<evidence type="ECO:0000256" key="3">
    <source>
        <dbReference type="ARBA" id="ARBA00022679"/>
    </source>
</evidence>
<protein>
    <recommendedName>
        <fullName evidence="1">non-specific serine/threonine protein kinase</fullName>
        <ecNumber evidence="1">2.7.11.1</ecNumber>
    </recommendedName>
</protein>
<dbReference type="PIRSF" id="PIRSF039117">
    <property type="entry name" value="KaiC"/>
    <property type="match status" value="1"/>
</dbReference>
<dbReference type="AlphaFoldDB" id="D2QBQ0"/>
<dbReference type="InterPro" id="IPR047221">
    <property type="entry name" value="KaiC_N"/>
</dbReference>
<sequence length="569" mass="63768">MSLETANTPNSYLSSLPKTLTGITGLDEITKGGLPKGRPTLICGSAGCGKTLFSIEFIVRGALEFNEPGVFMAFEEKSEELAQNVASLGFDLNQLQKDKLIKLDHVHIERSEIEETGEYDLDGLFIRLGYAIDQIGAKRVVLDTIENLFSGLSNQGILRAELRRLFEWLKARKVTTIITGERGDGTLTRHGLEEYVSDCVILLDHRVNNQISTRLLRIVKYRGSMHGTNEYPFLINEKGISVLPVTSLTLDHPVSSERVSSGIPALDKMLDGQGFFKGSSILISGTAGTGKTSIAASFANEACLRNERCIYFAFEESSFQIIRNMRSIGFDLQTHIDKGLLKFQASRPTLNGLEMHLVAIHKQIKEFKPSVVILDPITNLITVGSVSDVKSMLIRLIDFLQAEQITVLFTALTLNNVINEQTDEGVSSLVDAWLLVKDIEFNGERNRGLYVMKSRGMKHSNQVREFIITDKGLDLVDVYLGSEGVLTGSAREAQQLLEETGIVLREYATNRKDREIERKKLILESKIASLKEEFESVQDELNKTYIEDELRKEVMEKNREQMTRSRHNE</sequence>
<feature type="coiled-coil region" evidence="7">
    <location>
        <begin position="513"/>
        <end position="547"/>
    </location>
</feature>
<keyword evidence="10" id="KW-1185">Reference proteome</keyword>
<dbReference type="InterPro" id="IPR014774">
    <property type="entry name" value="KaiC-like_dom"/>
</dbReference>
<keyword evidence="2" id="KW-0597">Phosphoprotein</keyword>
<dbReference type="InterPro" id="IPR030665">
    <property type="entry name" value="KaiC"/>
</dbReference>
<dbReference type="GO" id="GO:0016787">
    <property type="term" value="F:hydrolase activity"/>
    <property type="evidence" value="ECO:0007669"/>
    <property type="project" value="UniProtKB-KW"/>
</dbReference>
<dbReference type="GO" id="GO:0005524">
    <property type="term" value="F:ATP binding"/>
    <property type="evidence" value="ECO:0007669"/>
    <property type="project" value="InterPro"/>
</dbReference>
<dbReference type="Gene3D" id="3.40.50.300">
    <property type="entry name" value="P-loop containing nucleotide triphosphate hydrolases"/>
    <property type="match status" value="2"/>
</dbReference>
<evidence type="ECO:0000256" key="6">
    <source>
        <dbReference type="ARBA" id="ARBA00022801"/>
    </source>
</evidence>
<dbReference type="SUPFAM" id="SSF52540">
    <property type="entry name" value="P-loop containing nucleoside triphosphate hydrolases"/>
    <property type="match status" value="2"/>
</dbReference>
<dbReference type="InterPro" id="IPR010624">
    <property type="entry name" value="KaiC_dom"/>
</dbReference>
<dbReference type="EMBL" id="CP001769">
    <property type="protein sequence ID" value="ADB37929.1"/>
    <property type="molecule type" value="Genomic_DNA"/>
</dbReference>
<name>D2QBQ0_SPILD</name>
<dbReference type="KEGG" id="sli:Slin_1884"/>
<keyword evidence="7" id="KW-0175">Coiled coil</keyword>
<accession>D2QBQ0</accession>
<evidence type="ECO:0000256" key="1">
    <source>
        <dbReference type="ARBA" id="ARBA00012513"/>
    </source>
</evidence>
<dbReference type="InterPro" id="IPR027417">
    <property type="entry name" value="P-loop_NTPase"/>
</dbReference>
<organism evidence="9 10">
    <name type="scientific">Spirosoma linguale (strain ATCC 33905 / DSM 74 / LMG 10896 / Claus 1)</name>
    <dbReference type="NCBI Taxonomy" id="504472"/>
    <lineage>
        <taxon>Bacteria</taxon>
        <taxon>Pseudomonadati</taxon>
        <taxon>Bacteroidota</taxon>
        <taxon>Cytophagia</taxon>
        <taxon>Cytophagales</taxon>
        <taxon>Cytophagaceae</taxon>
        <taxon>Spirosoma</taxon>
    </lineage>
</organism>
<dbReference type="PANTHER" id="PTHR42926:SF1">
    <property type="entry name" value="CIRCADIAN CLOCK OSCILLATOR PROTEIN KAIC 1"/>
    <property type="match status" value="1"/>
</dbReference>
<dbReference type="HOGENOM" id="CLU_023669_4_1_10"/>
<dbReference type="InterPro" id="IPR003593">
    <property type="entry name" value="AAA+_ATPase"/>
</dbReference>
<dbReference type="InterPro" id="IPR051347">
    <property type="entry name" value="Circadian_clock_KaiC-rel"/>
</dbReference>
<proteinExistence type="predicted"/>
<feature type="domain" description="KaiC" evidence="8">
    <location>
        <begin position="17"/>
        <end position="256"/>
    </location>
</feature>
<dbReference type="Proteomes" id="UP000002028">
    <property type="component" value="Chromosome"/>
</dbReference>
<evidence type="ECO:0000256" key="5">
    <source>
        <dbReference type="ARBA" id="ARBA00022777"/>
    </source>
</evidence>
<reference evidence="9 10" key="1">
    <citation type="journal article" date="2010" name="Stand. Genomic Sci.">
        <title>Complete genome sequence of Spirosoma linguale type strain (1).</title>
        <authorList>
            <person name="Lail K."/>
            <person name="Sikorski J."/>
            <person name="Saunders E."/>
            <person name="Lapidus A."/>
            <person name="Glavina Del Rio T."/>
            <person name="Copeland A."/>
            <person name="Tice H."/>
            <person name="Cheng J.-F."/>
            <person name="Lucas S."/>
            <person name="Nolan M."/>
            <person name="Bruce D."/>
            <person name="Goodwin L."/>
            <person name="Pitluck S."/>
            <person name="Ivanova N."/>
            <person name="Mavromatis K."/>
            <person name="Ovchinnikova G."/>
            <person name="Pati A."/>
            <person name="Chen A."/>
            <person name="Palaniappan K."/>
            <person name="Land M."/>
            <person name="Hauser L."/>
            <person name="Chang Y.-J."/>
            <person name="Jeffries C.D."/>
            <person name="Chain P."/>
            <person name="Brettin T."/>
            <person name="Detter J.C."/>
            <person name="Schuetze A."/>
            <person name="Rohde M."/>
            <person name="Tindall B.J."/>
            <person name="Goeker M."/>
            <person name="Bristow J."/>
            <person name="Eisen J.A."/>
            <person name="Markowitz V."/>
            <person name="Hugenholtz P."/>
            <person name="Kyrpides N.C."/>
            <person name="Klenk H.-P."/>
            <person name="Chen F."/>
        </authorList>
    </citation>
    <scope>NUCLEOTIDE SEQUENCE [LARGE SCALE GENOMIC DNA]</scope>
    <source>
        <strain evidence="10">ATCC 33905 / DSM 74 / LMG 10896 / Claus 1</strain>
    </source>
</reference>